<protein>
    <submittedName>
        <fullName evidence="2">Uncharacterized protein</fullName>
    </submittedName>
</protein>
<keyword evidence="3" id="KW-1185">Reference proteome</keyword>
<sequence length="88" mass="9730">MAMGAGTDTSDERDRGPVGSSMMELLNEQALQARTAMTAGRVRRLAEVIEVQSAFMAGSFQRMAQFNDPYLGVIRSWRDVSSFPSARR</sequence>
<feature type="region of interest" description="Disordered" evidence="1">
    <location>
        <begin position="1"/>
        <end position="20"/>
    </location>
</feature>
<evidence type="ECO:0000313" key="3">
    <source>
        <dbReference type="Proteomes" id="UP000199555"/>
    </source>
</evidence>
<name>A0A1G9NYR3_9RHOB</name>
<evidence type="ECO:0000313" key="2">
    <source>
        <dbReference type="EMBL" id="SDL91167.1"/>
    </source>
</evidence>
<organism evidence="2 3">
    <name type="scientific">Paracoccus chinensis</name>
    <dbReference type="NCBI Taxonomy" id="525640"/>
    <lineage>
        <taxon>Bacteria</taxon>
        <taxon>Pseudomonadati</taxon>
        <taxon>Pseudomonadota</taxon>
        <taxon>Alphaproteobacteria</taxon>
        <taxon>Rhodobacterales</taxon>
        <taxon>Paracoccaceae</taxon>
        <taxon>Paracoccus</taxon>
    </lineage>
</organism>
<evidence type="ECO:0000256" key="1">
    <source>
        <dbReference type="SAM" id="MobiDB-lite"/>
    </source>
</evidence>
<gene>
    <name evidence="2" type="ORF">SAMN04487971_1388</name>
</gene>
<dbReference type="STRING" id="525640.SAMN04487971_1388"/>
<reference evidence="3" key="1">
    <citation type="submission" date="2016-10" db="EMBL/GenBank/DDBJ databases">
        <authorList>
            <person name="Varghese N."/>
            <person name="Submissions S."/>
        </authorList>
    </citation>
    <scope>NUCLEOTIDE SEQUENCE [LARGE SCALE GENOMIC DNA]</scope>
    <source>
        <strain evidence="3">CGMCC 1.7655</strain>
    </source>
</reference>
<dbReference type="EMBL" id="FNGE01000038">
    <property type="protein sequence ID" value="SDL91167.1"/>
    <property type="molecule type" value="Genomic_DNA"/>
</dbReference>
<dbReference type="Proteomes" id="UP000199555">
    <property type="component" value="Unassembled WGS sequence"/>
</dbReference>
<proteinExistence type="predicted"/>
<dbReference type="AlphaFoldDB" id="A0A1G9NYR3"/>
<accession>A0A1G9NYR3</accession>